<reference evidence="11 12" key="1">
    <citation type="submission" date="2016-03" db="EMBL/GenBank/DDBJ databases">
        <authorList>
            <person name="Devillers H."/>
        </authorList>
    </citation>
    <scope>NUCLEOTIDE SEQUENCE [LARGE SCALE GENOMIC DNA]</scope>
    <source>
        <strain evidence="11">CBS 11717</strain>
    </source>
</reference>
<keyword evidence="4 9" id="KW-0175">Coiled coil</keyword>
<dbReference type="GO" id="GO:0005737">
    <property type="term" value="C:cytoplasm"/>
    <property type="evidence" value="ECO:0007669"/>
    <property type="project" value="TreeGrafter"/>
</dbReference>
<dbReference type="Proteomes" id="UP000191024">
    <property type="component" value="Chromosome D"/>
</dbReference>
<feature type="coiled-coil region" evidence="9">
    <location>
        <begin position="1379"/>
        <end position="1413"/>
    </location>
</feature>
<evidence type="ECO:0000256" key="9">
    <source>
        <dbReference type="SAM" id="Coils"/>
    </source>
</evidence>
<evidence type="ECO:0000256" key="7">
    <source>
        <dbReference type="ARBA" id="ARBA00023203"/>
    </source>
</evidence>
<dbReference type="PRINTS" id="PR00193">
    <property type="entry name" value="MYOSINHEAVY"/>
</dbReference>
<dbReference type="FunFam" id="3.40.850.10:FF:000101">
    <property type="entry name" value="Slow myosin heavy chain 2"/>
    <property type="match status" value="1"/>
</dbReference>
<dbReference type="PROSITE" id="PS51456">
    <property type="entry name" value="MYOSIN_MOTOR"/>
    <property type="match status" value="1"/>
</dbReference>
<dbReference type="CDD" id="cd01377">
    <property type="entry name" value="MYSc_class_II"/>
    <property type="match status" value="1"/>
</dbReference>
<dbReference type="InterPro" id="IPR001609">
    <property type="entry name" value="Myosin_head_motor_dom-like"/>
</dbReference>
<evidence type="ECO:0000256" key="3">
    <source>
        <dbReference type="ARBA" id="ARBA00022840"/>
    </source>
</evidence>
<evidence type="ECO:0000259" key="10">
    <source>
        <dbReference type="PROSITE" id="PS51456"/>
    </source>
</evidence>
<feature type="region of interest" description="Actin-binding" evidence="8">
    <location>
        <begin position="614"/>
        <end position="636"/>
    </location>
</feature>
<dbReference type="STRING" id="1230905.A0A1G4JA58"/>
<feature type="coiled-coil region" evidence="9">
    <location>
        <begin position="1801"/>
        <end position="1849"/>
    </location>
</feature>
<evidence type="ECO:0000256" key="4">
    <source>
        <dbReference type="ARBA" id="ARBA00023054"/>
    </source>
</evidence>
<dbReference type="GO" id="GO:0005524">
    <property type="term" value="F:ATP binding"/>
    <property type="evidence" value="ECO:0007669"/>
    <property type="project" value="UniProtKB-UniRule"/>
</dbReference>
<dbReference type="InterPro" id="IPR036961">
    <property type="entry name" value="Kinesin_motor_dom_sf"/>
</dbReference>
<feature type="binding site" evidence="8">
    <location>
        <begin position="157"/>
        <end position="164"/>
    </location>
    <ligand>
        <name>ATP</name>
        <dbReference type="ChEBI" id="CHEBI:30616"/>
    </ligand>
</feature>
<feature type="coiled-coil region" evidence="9">
    <location>
        <begin position="1599"/>
        <end position="1668"/>
    </location>
</feature>
<organism evidence="11 12">
    <name type="scientific">Lachancea mirantina</name>
    <dbReference type="NCBI Taxonomy" id="1230905"/>
    <lineage>
        <taxon>Eukaryota</taxon>
        <taxon>Fungi</taxon>
        <taxon>Dikarya</taxon>
        <taxon>Ascomycota</taxon>
        <taxon>Saccharomycotina</taxon>
        <taxon>Saccharomycetes</taxon>
        <taxon>Saccharomycetales</taxon>
        <taxon>Saccharomycetaceae</taxon>
        <taxon>Lachancea</taxon>
    </lineage>
</organism>
<evidence type="ECO:0000256" key="6">
    <source>
        <dbReference type="ARBA" id="ARBA00023175"/>
    </source>
</evidence>
<feature type="coiled-coil region" evidence="9">
    <location>
        <begin position="1697"/>
        <end position="1772"/>
    </location>
</feature>
<proteinExistence type="inferred from homology"/>
<dbReference type="Pfam" id="PF00063">
    <property type="entry name" value="Myosin_head"/>
    <property type="match status" value="1"/>
</dbReference>
<feature type="domain" description="Myosin motor" evidence="10">
    <location>
        <begin position="64"/>
        <end position="734"/>
    </location>
</feature>
<dbReference type="EMBL" id="LT598463">
    <property type="protein sequence ID" value="SCU86690.1"/>
    <property type="molecule type" value="Genomic_DNA"/>
</dbReference>
<comment type="similarity">
    <text evidence="1 8">Belongs to the TRAFAC class myosin-kinesin ATPase superfamily. Myosin family.</text>
</comment>
<dbReference type="GO" id="GO:0000146">
    <property type="term" value="F:microfilament motor activity"/>
    <property type="evidence" value="ECO:0007669"/>
    <property type="project" value="TreeGrafter"/>
</dbReference>
<accession>A0A1G4JA58</accession>
<evidence type="ECO:0000256" key="8">
    <source>
        <dbReference type="PROSITE-ProRule" id="PRU00782"/>
    </source>
</evidence>
<dbReference type="Gene3D" id="1.10.287.1490">
    <property type="match status" value="1"/>
</dbReference>
<dbReference type="SUPFAM" id="SSF90257">
    <property type="entry name" value="Myosin rod fragments"/>
    <property type="match status" value="1"/>
</dbReference>
<feature type="coiled-coil region" evidence="9">
    <location>
        <begin position="805"/>
        <end position="1144"/>
    </location>
</feature>
<dbReference type="GO" id="GO:0007015">
    <property type="term" value="P:actin filament organization"/>
    <property type="evidence" value="ECO:0007669"/>
    <property type="project" value="TreeGrafter"/>
</dbReference>
<gene>
    <name evidence="11" type="ORF">LAMI_0D03202G</name>
</gene>
<dbReference type="PANTHER" id="PTHR13140">
    <property type="entry name" value="MYOSIN"/>
    <property type="match status" value="1"/>
</dbReference>
<dbReference type="InterPro" id="IPR027417">
    <property type="entry name" value="P-loop_NTPase"/>
</dbReference>
<keyword evidence="5 8" id="KW-0518">Myosin</keyword>
<dbReference type="GO" id="GO:0016459">
    <property type="term" value="C:myosin complex"/>
    <property type="evidence" value="ECO:0007669"/>
    <property type="project" value="UniProtKB-KW"/>
</dbReference>
<keyword evidence="7 8" id="KW-0009">Actin-binding</keyword>
<dbReference type="SUPFAM" id="SSF52540">
    <property type="entry name" value="P-loop containing nucleoside triphosphate hydrolases"/>
    <property type="match status" value="1"/>
</dbReference>
<evidence type="ECO:0000256" key="2">
    <source>
        <dbReference type="ARBA" id="ARBA00022741"/>
    </source>
</evidence>
<protein>
    <submittedName>
        <fullName evidence="11">LAMI_0D03202g1_1</fullName>
    </submittedName>
</protein>
<dbReference type="Gene3D" id="1.20.120.720">
    <property type="entry name" value="Myosin VI head, motor domain, U50 subdomain"/>
    <property type="match status" value="1"/>
</dbReference>
<dbReference type="SMART" id="SM00242">
    <property type="entry name" value="MYSc"/>
    <property type="match status" value="1"/>
</dbReference>
<sequence>MINQGQQVWIPDENACFVQGQFLAKNKIKNKQNVIEEVGTIRTGAQELDLPMDLISPANPSTFDKIDDMSELTFLNEASVLFNLENRYAEDNIYTYSGLFLVAINPYSNLRIYTSEYVRLYHGSPKEDNKPHIFAVAEEAYQNLLTNKTDQSILVTGESGAGKTENTKKILQYLASVTTNDKFEPVENHESFERKILQSNPILESFGNAQTVRNNNSSRFGKFIKIEFDELGKINGAHIDWYLLEKSRVIHQNSKERNYHIFYQMLAGLSPQELRKLKLDSNSVKDYRYLRESNARIPGIDDAQDFKNLMSAFEIVGFSPAEIDAIFRCISIILQLGNVDFVSEKAEQAIIKGSLDPLCELMNVKASDFQTAVLKPRSKAGKEWVYQVKNASQARTIIDSLSRTLYEKLFAYIVRKINASLDHGSMTENFIGLLDIAGFEIFKNNSFEQLCINYTNEKLQQFFNHHMFVLEQSEYLKENIQWSFVDYGKDLQSTIDLIEQKGKSPGVLPLLDEESILPKSTDESFYSKLITFCDNGSSKFKRSKTNSCFVLRHYAGDVEYNISGWLNKNKDPLSDNMLQVLSSSTNGLFEEFFNSDAEKVSPFKTASHKHREQLSSLLQRLSSTEPHFVRCIIPNNKKKARDFDRRLILEQLRCNGVLEGIRIAREGYPNRIFFKEFFQRYKLLAGFSRFGNNSKKNCETLLSSISLDPSLYKVGNSKLFFKAGVLAGLELRKEEIISEISTSFKAHVSGMIIRRKLNQQLQKLRAAQVIAIALRSHTELLKDDWYNIFIRIKPLLSTSNEMIRSKKIAAQMKSAEAALEKLELENTSLVDEKKKLDSELLKYKDKLSAECKNLEETSIALKSAKSRESELIRQLDLLKKESENFAKDKEEIHAKHSETSLELEKLRNDISEHQSSMRDLENSRKEVLSRSKVMEKELGRAREEQSSFALERKTLEQEITSLKSVIAQRESEIEGLKGKLNANDEEIENSLNSLESKFLSTSKRLEALVEENKDLKDQISGLKKSLLDSQNSTKTKEEQVSNLSQKLQDLNGLIASINNEKDSLSEEYNNIVAQLRDSRKELSEYKTRCRETEDEIKNLRSRKAEEVAESNVSAPIEKALASKLRTLEDQLKNERALINFFNDRWMEHKAGTTVSKEAIAPFDQNEQFDVPSSDEWKNLKLQLRKLSTDLENECEHKKETISRLRFTETRLASASFEIQTLSAQLKRLKDFLRRSNSDAEIEKLLDEIEPVKFNHEKLILEIEYLKSQLKTEAQARRDAENAATALHGKVKRIHRSDSSSDIYRLKFEASEERVRMLESKLHSTPLREKPNFNNGEIFTKRMSISKYEEDLKFHKLENFKLQEVLLATQKGASLLKREMRQLQIRETCLLEQIDRLENDLSSTEKQNEVLVTSAKGHKAQYDRCASDLLETQAQLRDVLHNLKQSEGDLKNMSEIIDRLKQQNKQKDKEVWEKDAYCSDLEFQLEDRKIDLNRVKKMNEVLKSDLDHFKDRLRNARESESSSVELDQLQEQLSISMKKETALNKEISSLKYSLETLKADSSSKIDDLLVQKKHYEDLVETLGRERDAALLVHNEAQGKIKSLLTQADSFSEQITQLSSEKEALGTQIEDFAQKLTTLQNSRQKTFEENDNFKAEIKSLKEALELQRQQNHRDGTLFEQLQTDATFVKSQLGEEKTQAIALREENVTLSKLNEQLLNEKAKLEAKLADQSEKDAWISRLHELENLLGNEADEKSELLKNNKGMERTLADLKATNERQAKIIGTATKDKEYFVTEITKSNEQISSLERHASQQEVKLSMLERDNVYYKERVSEIEREIDLWKQKYNDLSDRRRSVNAKSYEEVFV</sequence>
<dbReference type="GO" id="GO:0016020">
    <property type="term" value="C:membrane"/>
    <property type="evidence" value="ECO:0007669"/>
    <property type="project" value="TreeGrafter"/>
</dbReference>
<evidence type="ECO:0000313" key="12">
    <source>
        <dbReference type="Proteomes" id="UP000191024"/>
    </source>
</evidence>
<feature type="coiled-coil region" evidence="9">
    <location>
        <begin position="1442"/>
        <end position="1545"/>
    </location>
</feature>
<keyword evidence="12" id="KW-1185">Reference proteome</keyword>
<evidence type="ECO:0000256" key="5">
    <source>
        <dbReference type="ARBA" id="ARBA00023123"/>
    </source>
</evidence>
<dbReference type="OrthoDB" id="6108017at2759"/>
<dbReference type="FunFam" id="1.20.58.530:FF:000025">
    <property type="entry name" value="Myosin-2 heavy chain"/>
    <property type="match status" value="1"/>
</dbReference>
<keyword evidence="2 8" id="KW-0547">Nucleotide-binding</keyword>
<dbReference type="Gene3D" id="1.10.10.820">
    <property type="match status" value="1"/>
</dbReference>
<dbReference type="Gene3D" id="1.20.58.530">
    <property type="match status" value="1"/>
</dbReference>
<keyword evidence="3 8" id="KW-0067">ATP-binding</keyword>
<dbReference type="Gene3D" id="3.40.850.10">
    <property type="entry name" value="Kinesin motor domain"/>
    <property type="match status" value="1"/>
</dbReference>
<dbReference type="GO" id="GO:0051015">
    <property type="term" value="F:actin filament binding"/>
    <property type="evidence" value="ECO:0007669"/>
    <property type="project" value="TreeGrafter"/>
</dbReference>
<keyword evidence="6 8" id="KW-0505">Motor protein</keyword>
<dbReference type="FunFam" id="1.10.10.820:FF:000001">
    <property type="entry name" value="Myosin heavy chain"/>
    <property type="match status" value="1"/>
</dbReference>
<dbReference type="PANTHER" id="PTHR13140:SF857">
    <property type="entry name" value="MYOSIN-11"/>
    <property type="match status" value="1"/>
</dbReference>
<name>A0A1G4JA58_9SACH</name>
<evidence type="ECO:0000256" key="1">
    <source>
        <dbReference type="ARBA" id="ARBA00008314"/>
    </source>
</evidence>
<dbReference type="Gene3D" id="1.20.5.4820">
    <property type="match status" value="1"/>
</dbReference>
<evidence type="ECO:0000313" key="11">
    <source>
        <dbReference type="EMBL" id="SCU86690.1"/>
    </source>
</evidence>